<keyword evidence="2" id="KW-0732">Signal</keyword>
<gene>
    <name evidence="3" type="ORF">PGTUg99_014472</name>
</gene>
<evidence type="ECO:0000256" key="2">
    <source>
        <dbReference type="SAM" id="SignalP"/>
    </source>
</evidence>
<evidence type="ECO:0008006" key="5">
    <source>
        <dbReference type="Google" id="ProtNLM"/>
    </source>
</evidence>
<feature type="signal peptide" evidence="2">
    <location>
        <begin position="1"/>
        <end position="27"/>
    </location>
</feature>
<feature type="compositionally biased region" description="Low complexity" evidence="1">
    <location>
        <begin position="138"/>
        <end position="153"/>
    </location>
</feature>
<reference evidence="3 4" key="1">
    <citation type="submission" date="2019-05" db="EMBL/GenBank/DDBJ databases">
        <title>Emergence of the Ug99 lineage of the wheat stem rust pathogen through somatic hybridization.</title>
        <authorList>
            <person name="Li F."/>
            <person name="Upadhyaya N.M."/>
            <person name="Sperschneider J."/>
            <person name="Matny O."/>
            <person name="Nguyen-Phuc H."/>
            <person name="Mago R."/>
            <person name="Raley C."/>
            <person name="Miller M.E."/>
            <person name="Silverstein K.A.T."/>
            <person name="Henningsen E."/>
            <person name="Hirsch C.D."/>
            <person name="Visser B."/>
            <person name="Pretorius Z.A."/>
            <person name="Steffenson B.J."/>
            <person name="Schwessinger B."/>
            <person name="Dodds P.N."/>
            <person name="Figueroa M."/>
        </authorList>
    </citation>
    <scope>NUCLEOTIDE SEQUENCE [LARGE SCALE GENOMIC DNA]</scope>
    <source>
        <strain evidence="3 4">Ug99</strain>
    </source>
</reference>
<dbReference type="Proteomes" id="UP000325313">
    <property type="component" value="Unassembled WGS sequence"/>
</dbReference>
<evidence type="ECO:0000313" key="4">
    <source>
        <dbReference type="Proteomes" id="UP000325313"/>
    </source>
</evidence>
<dbReference type="EMBL" id="VDEP01000139">
    <property type="protein sequence ID" value="KAA1128766.1"/>
    <property type="molecule type" value="Genomic_DNA"/>
</dbReference>
<proteinExistence type="predicted"/>
<evidence type="ECO:0000256" key="1">
    <source>
        <dbReference type="SAM" id="MobiDB-lite"/>
    </source>
</evidence>
<feature type="region of interest" description="Disordered" evidence="1">
    <location>
        <begin position="118"/>
        <end position="153"/>
    </location>
</feature>
<organism evidence="3 4">
    <name type="scientific">Puccinia graminis f. sp. tritici</name>
    <dbReference type="NCBI Taxonomy" id="56615"/>
    <lineage>
        <taxon>Eukaryota</taxon>
        <taxon>Fungi</taxon>
        <taxon>Dikarya</taxon>
        <taxon>Basidiomycota</taxon>
        <taxon>Pucciniomycotina</taxon>
        <taxon>Pucciniomycetes</taxon>
        <taxon>Pucciniales</taxon>
        <taxon>Pucciniaceae</taxon>
        <taxon>Puccinia</taxon>
    </lineage>
</organism>
<protein>
    <recommendedName>
        <fullName evidence="5">Chitin-binding type-2 domain-containing protein</fullName>
    </recommendedName>
</protein>
<comment type="caution">
    <text evidence="3">The sequence shown here is derived from an EMBL/GenBank/DDBJ whole genome shotgun (WGS) entry which is preliminary data.</text>
</comment>
<dbReference type="AlphaFoldDB" id="A0A5B0RRX2"/>
<feature type="chain" id="PRO_5023127402" description="Chitin-binding type-2 domain-containing protein" evidence="2">
    <location>
        <begin position="28"/>
        <end position="168"/>
    </location>
</feature>
<accession>A0A5B0RRX2</accession>
<name>A0A5B0RRX2_PUCGR</name>
<sequence>MLFIIQAALAALLVQDFLSFCSGGLQGEDVVESTDDLAPPACGNCRLTDRVVGTPTDRHCPDLRDCQIHTCLQYQTGIVFRCGRCLEWPGLTKWHPCDDKQIYHDHCATCQPPSVIDPPWPMISPSDNHPHRVHRPSSSRAPSASSSAASNSVQVDPHLRNIRFYHFL</sequence>
<evidence type="ECO:0000313" key="3">
    <source>
        <dbReference type="EMBL" id="KAA1128766.1"/>
    </source>
</evidence>